<dbReference type="Proteomes" id="UP000469670">
    <property type="component" value="Unassembled WGS sequence"/>
</dbReference>
<gene>
    <name evidence="2" type="ORF">G3I50_11065</name>
</gene>
<dbReference type="EMBL" id="JAAGMP010000531">
    <property type="protein sequence ID" value="NEC18794.1"/>
    <property type="molecule type" value="Genomic_DNA"/>
</dbReference>
<evidence type="ECO:0000313" key="2">
    <source>
        <dbReference type="EMBL" id="NEC18794.1"/>
    </source>
</evidence>
<dbReference type="AlphaFoldDB" id="A0A7K3RUD5"/>
<evidence type="ECO:0000313" key="3">
    <source>
        <dbReference type="Proteomes" id="UP000469670"/>
    </source>
</evidence>
<reference evidence="2 3" key="1">
    <citation type="submission" date="2020-01" db="EMBL/GenBank/DDBJ databases">
        <title>Insect and environment-associated Actinomycetes.</title>
        <authorList>
            <person name="Currrie C."/>
            <person name="Chevrette M."/>
            <person name="Carlson C."/>
            <person name="Stubbendieck R."/>
            <person name="Wendt-Pienkowski E."/>
        </authorList>
    </citation>
    <scope>NUCLEOTIDE SEQUENCE [LARGE SCALE GENOMIC DNA]</scope>
    <source>
        <strain evidence="2 3">SID7590</strain>
    </source>
</reference>
<organism evidence="2 3">
    <name type="scientific">Streptomyces parvus</name>
    <dbReference type="NCBI Taxonomy" id="66428"/>
    <lineage>
        <taxon>Bacteria</taxon>
        <taxon>Bacillati</taxon>
        <taxon>Actinomycetota</taxon>
        <taxon>Actinomycetes</taxon>
        <taxon>Kitasatosporales</taxon>
        <taxon>Streptomycetaceae</taxon>
        <taxon>Streptomyces</taxon>
    </lineage>
</organism>
<accession>A0A7K3RUD5</accession>
<sequence length="294" mass="30555">AEGWSAGTEAALRDDGVPADAQPEFKPSAVAEDRRAAVLGKDFVGSADRALTTSGDATGFHVMVAEEKKGYGWRTAATLSEAGFETDAWIGNACVTESGRYAAVAYAPRTFTNKPELMSRGAFTAIVDLGTGSVRKLPFQATLGHFSPGCGSGEDAVFSQFTDEVSSATSETRLITVAAPSGTTRKDRLDGQITSAVPVDGHLVAARGHSVVRIDGARVRVVARTHGVPFQLSPDAAGGVTFIDRLPGAVRADAEPEAAVSRVTPAQLRSPKAANTAVRLARGKLTAFDLARAA</sequence>
<proteinExistence type="predicted"/>
<protein>
    <submittedName>
        <fullName evidence="2">NocE</fullName>
    </submittedName>
</protein>
<name>A0A7K3RUD5_9ACTN</name>
<evidence type="ECO:0000256" key="1">
    <source>
        <dbReference type="SAM" id="MobiDB-lite"/>
    </source>
</evidence>
<feature type="non-terminal residue" evidence="2">
    <location>
        <position position="1"/>
    </location>
</feature>
<feature type="non-terminal residue" evidence="2">
    <location>
        <position position="294"/>
    </location>
</feature>
<comment type="caution">
    <text evidence="2">The sequence shown here is derived from an EMBL/GenBank/DDBJ whole genome shotgun (WGS) entry which is preliminary data.</text>
</comment>
<feature type="region of interest" description="Disordered" evidence="1">
    <location>
        <begin position="1"/>
        <end position="23"/>
    </location>
</feature>